<dbReference type="Proteomes" id="UP000410492">
    <property type="component" value="Unassembled WGS sequence"/>
</dbReference>
<evidence type="ECO:0000256" key="18">
    <source>
        <dbReference type="SAM" id="MobiDB-lite"/>
    </source>
</evidence>
<evidence type="ECO:0000313" key="20">
    <source>
        <dbReference type="EMBL" id="VEN44002.1"/>
    </source>
</evidence>
<evidence type="ECO:0000256" key="12">
    <source>
        <dbReference type="ARBA" id="ARBA00023065"/>
    </source>
</evidence>
<evidence type="ECO:0008006" key="22">
    <source>
        <dbReference type="Google" id="ProtNLM"/>
    </source>
</evidence>
<dbReference type="AlphaFoldDB" id="A0A653C7T7"/>
<keyword evidence="10 19" id="KW-1133">Transmembrane helix</keyword>
<reference evidence="20 21" key="1">
    <citation type="submission" date="2019-01" db="EMBL/GenBank/DDBJ databases">
        <authorList>
            <person name="Sayadi A."/>
        </authorList>
    </citation>
    <scope>NUCLEOTIDE SEQUENCE [LARGE SCALE GENOMIC DNA]</scope>
</reference>
<accession>A0A653C7T7</accession>
<dbReference type="GO" id="GO:0030007">
    <property type="term" value="P:intracellular potassium ion homeostasis"/>
    <property type="evidence" value="ECO:0007669"/>
    <property type="project" value="TreeGrafter"/>
</dbReference>
<keyword evidence="7 19" id="KW-0812">Transmembrane</keyword>
<comment type="function">
    <text evidence="17">This is the non-catalytic component of the active enzyme, which catalyzes the hydrolysis of ATP coupled with the exchange of Na(+) and K(+) ions across the plasma membrane. The beta subunit regulates, through assembly of alpha/beta heterodimers, the number of sodium pumps transported to the plasma membrane.</text>
</comment>
<evidence type="ECO:0000256" key="15">
    <source>
        <dbReference type="ARBA" id="ARBA00023180"/>
    </source>
</evidence>
<keyword evidence="14" id="KW-1015">Disulfide bond</keyword>
<keyword evidence="8" id="KW-0630">Potassium</keyword>
<keyword evidence="9" id="KW-0735">Signal-anchor</keyword>
<dbReference type="GO" id="GO:0005890">
    <property type="term" value="C:sodium:potassium-exchanging ATPase complex"/>
    <property type="evidence" value="ECO:0007669"/>
    <property type="project" value="InterPro"/>
</dbReference>
<evidence type="ECO:0000256" key="4">
    <source>
        <dbReference type="ARBA" id="ARBA00022475"/>
    </source>
</evidence>
<dbReference type="InterPro" id="IPR000402">
    <property type="entry name" value="Na/K_ATPase_sub_beta"/>
</dbReference>
<dbReference type="GO" id="GO:0036376">
    <property type="term" value="P:sodium ion export across plasma membrane"/>
    <property type="evidence" value="ECO:0007669"/>
    <property type="project" value="TreeGrafter"/>
</dbReference>
<comment type="similarity">
    <text evidence="2">Belongs to the X(+)/potassium ATPases subunit beta family.</text>
</comment>
<feature type="transmembrane region" description="Helical" evidence="19">
    <location>
        <begin position="125"/>
        <end position="147"/>
    </location>
</feature>
<gene>
    <name evidence="20" type="ORF">CALMAC_LOCUS6963</name>
</gene>
<evidence type="ECO:0000256" key="1">
    <source>
        <dbReference type="ARBA" id="ARBA00004401"/>
    </source>
</evidence>
<keyword evidence="21" id="KW-1185">Reference proteome</keyword>
<comment type="subcellular location">
    <subcellularLocation>
        <location evidence="1">Cell membrane</location>
        <topology evidence="1">Single-pass type II membrane protein</topology>
    </subcellularLocation>
</comment>
<keyword evidence="6" id="KW-0740">Sodium/potassium transport</keyword>
<evidence type="ECO:0000256" key="8">
    <source>
        <dbReference type="ARBA" id="ARBA00022958"/>
    </source>
</evidence>
<evidence type="ECO:0000256" key="7">
    <source>
        <dbReference type="ARBA" id="ARBA00022692"/>
    </source>
</evidence>
<keyword evidence="15" id="KW-0325">Glycoprotein</keyword>
<dbReference type="GO" id="GO:0006883">
    <property type="term" value="P:intracellular sodium ion homeostasis"/>
    <property type="evidence" value="ECO:0007669"/>
    <property type="project" value="TreeGrafter"/>
</dbReference>
<evidence type="ECO:0000256" key="13">
    <source>
        <dbReference type="ARBA" id="ARBA00023136"/>
    </source>
</evidence>
<dbReference type="PROSITE" id="PS00390">
    <property type="entry name" value="ATPASE_NA_K_BETA_1"/>
    <property type="match status" value="1"/>
</dbReference>
<evidence type="ECO:0000313" key="21">
    <source>
        <dbReference type="Proteomes" id="UP000410492"/>
    </source>
</evidence>
<dbReference type="Pfam" id="PF00287">
    <property type="entry name" value="Na_K-ATPase"/>
    <property type="match status" value="1"/>
</dbReference>
<keyword evidence="5" id="KW-0633">Potassium transport</keyword>
<dbReference type="PANTHER" id="PTHR11523">
    <property type="entry name" value="SODIUM/POTASSIUM-DEPENDENT ATPASE BETA SUBUNIT"/>
    <property type="match status" value="1"/>
</dbReference>
<dbReference type="EMBL" id="CAACVG010007167">
    <property type="protein sequence ID" value="VEN44002.1"/>
    <property type="molecule type" value="Genomic_DNA"/>
</dbReference>
<evidence type="ECO:0000256" key="6">
    <source>
        <dbReference type="ARBA" id="ARBA00022607"/>
    </source>
</evidence>
<feature type="non-terminal residue" evidence="20">
    <location>
        <position position="1"/>
    </location>
</feature>
<keyword evidence="12" id="KW-0406">Ion transport</keyword>
<evidence type="ECO:0000256" key="11">
    <source>
        <dbReference type="ARBA" id="ARBA00023053"/>
    </source>
</evidence>
<evidence type="ECO:0000256" key="19">
    <source>
        <dbReference type="SAM" id="Phobius"/>
    </source>
</evidence>
<keyword evidence="4" id="KW-1003">Cell membrane</keyword>
<keyword evidence="11" id="KW-0915">Sodium</keyword>
<keyword evidence="13 19" id="KW-0472">Membrane</keyword>
<dbReference type="FunFam" id="2.60.40.1660:FF:000004">
    <property type="entry name" value="sodium/potassium-transporting ATPase subunit beta-2"/>
    <property type="match status" value="1"/>
</dbReference>
<dbReference type="GO" id="GO:0001671">
    <property type="term" value="F:ATPase activator activity"/>
    <property type="evidence" value="ECO:0007669"/>
    <property type="project" value="TreeGrafter"/>
</dbReference>
<proteinExistence type="inferred from homology"/>
<sequence length="395" mass="45388">RFPAFPDHFPAALSTARVSPRADRTRDPIAARDLAHASPNSLDRRDLLPPSCTTALLPLRASGRTHLHSRHSSSPSIKMADKKNVNEFYTRPAPMSGWESFKQFLWNSETGQFLGRTGASWAKILLFYVIFYVVLIGFFSAMLAVFYTTLDMKVPKWQLDSSIIGSNPGLGFRPMPPESNVESTLIWYRSSDTGNVQYWQREILKFTKGYKRENNPFYDQNVVNCDKHPPEEGKVCDFKTEGSDWFACSEQQGFGYNQSTGGPCIILKLNKIYNWVPDYYNSTNLPNHMPEQLKNDIREAESKNEHRMVWITCEGENPADKENIGPIHYIPKKGFQPQYFPFRNQNGYLSPLVAIHFENPRRSVLINIECKAWARNIIHDRVDRRGSVHFELMVD</sequence>
<dbReference type="GO" id="GO:1990573">
    <property type="term" value="P:potassium ion import across plasma membrane"/>
    <property type="evidence" value="ECO:0007669"/>
    <property type="project" value="TreeGrafter"/>
</dbReference>
<dbReference type="PANTHER" id="PTHR11523:SF28">
    <property type="entry name" value="NA_K-ATPASE BETA SUBUNIT ISOFORM 4-RELATED"/>
    <property type="match status" value="1"/>
</dbReference>
<evidence type="ECO:0000256" key="14">
    <source>
        <dbReference type="ARBA" id="ARBA00023157"/>
    </source>
</evidence>
<evidence type="ECO:0000256" key="2">
    <source>
        <dbReference type="ARBA" id="ARBA00005876"/>
    </source>
</evidence>
<feature type="region of interest" description="Disordered" evidence="18">
    <location>
        <begin position="16"/>
        <end position="35"/>
    </location>
</feature>
<dbReference type="OrthoDB" id="5912413at2759"/>
<evidence type="ECO:0000256" key="10">
    <source>
        <dbReference type="ARBA" id="ARBA00022989"/>
    </source>
</evidence>
<evidence type="ECO:0000256" key="9">
    <source>
        <dbReference type="ARBA" id="ARBA00022968"/>
    </source>
</evidence>
<protein>
    <recommendedName>
        <fullName evidence="22">Sodium/potassium-transporting ATPase subunit beta</fullName>
    </recommendedName>
</protein>
<evidence type="ECO:0000256" key="5">
    <source>
        <dbReference type="ARBA" id="ARBA00022538"/>
    </source>
</evidence>
<dbReference type="InterPro" id="IPR038702">
    <property type="entry name" value="Na/K_ATPase_sub_beta_sf"/>
</dbReference>
<keyword evidence="3" id="KW-0813">Transport</keyword>
<evidence type="ECO:0000256" key="3">
    <source>
        <dbReference type="ARBA" id="ARBA00022448"/>
    </source>
</evidence>
<name>A0A653C7T7_CALMS</name>
<evidence type="ECO:0000256" key="16">
    <source>
        <dbReference type="ARBA" id="ARBA00023201"/>
    </source>
</evidence>
<dbReference type="Gene3D" id="2.60.40.1660">
    <property type="entry name" value="Na, k-atpase alpha subunit"/>
    <property type="match status" value="1"/>
</dbReference>
<evidence type="ECO:0000256" key="17">
    <source>
        <dbReference type="ARBA" id="ARBA00025540"/>
    </source>
</evidence>
<organism evidence="20 21">
    <name type="scientific">Callosobruchus maculatus</name>
    <name type="common">Southern cowpea weevil</name>
    <name type="synonym">Pulse bruchid</name>
    <dbReference type="NCBI Taxonomy" id="64391"/>
    <lineage>
        <taxon>Eukaryota</taxon>
        <taxon>Metazoa</taxon>
        <taxon>Ecdysozoa</taxon>
        <taxon>Arthropoda</taxon>
        <taxon>Hexapoda</taxon>
        <taxon>Insecta</taxon>
        <taxon>Pterygota</taxon>
        <taxon>Neoptera</taxon>
        <taxon>Endopterygota</taxon>
        <taxon>Coleoptera</taxon>
        <taxon>Polyphaga</taxon>
        <taxon>Cucujiformia</taxon>
        <taxon>Chrysomeloidea</taxon>
        <taxon>Chrysomelidae</taxon>
        <taxon>Bruchinae</taxon>
        <taxon>Bruchini</taxon>
        <taxon>Callosobruchus</taxon>
    </lineage>
</organism>
<feature type="compositionally biased region" description="Basic and acidic residues" evidence="18">
    <location>
        <begin position="20"/>
        <end position="35"/>
    </location>
</feature>
<keyword evidence="16" id="KW-0739">Sodium transport</keyword>